<gene>
    <name evidence="1" type="ORF">CHLNCDRAFT_135684</name>
</gene>
<sequence length="121" mass="13132">MAAQQPDPARQIDALERQLAALTVALTGRVVGAQQETMQHLQLLQATVDDLEGSAREAADRRDQLLLAAKRLALELRGLDLLADHVKAVDALSRKLEAQVQEVVGAKEGRAYGWLPMNPSS</sequence>
<name>E1ZIS0_CHLVA</name>
<protein>
    <submittedName>
        <fullName evidence="1">Expressed protein</fullName>
    </submittedName>
</protein>
<dbReference type="RefSeq" id="XP_005846308.1">
    <property type="nucleotide sequence ID" value="XM_005846246.1"/>
</dbReference>
<organism evidence="2">
    <name type="scientific">Chlorella variabilis</name>
    <name type="common">Green alga</name>
    <dbReference type="NCBI Taxonomy" id="554065"/>
    <lineage>
        <taxon>Eukaryota</taxon>
        <taxon>Viridiplantae</taxon>
        <taxon>Chlorophyta</taxon>
        <taxon>core chlorophytes</taxon>
        <taxon>Trebouxiophyceae</taxon>
        <taxon>Chlorellales</taxon>
        <taxon>Chlorellaceae</taxon>
        <taxon>Chlorella clade</taxon>
        <taxon>Chlorella</taxon>
    </lineage>
</organism>
<dbReference type="AlphaFoldDB" id="E1ZIS0"/>
<proteinExistence type="predicted"/>
<evidence type="ECO:0000313" key="1">
    <source>
        <dbReference type="EMBL" id="EFN54206.1"/>
    </source>
</evidence>
<dbReference type="EMBL" id="GL433848">
    <property type="protein sequence ID" value="EFN54206.1"/>
    <property type="molecule type" value="Genomic_DNA"/>
</dbReference>
<dbReference type="Proteomes" id="UP000008141">
    <property type="component" value="Unassembled WGS sequence"/>
</dbReference>
<keyword evidence="2" id="KW-1185">Reference proteome</keyword>
<reference evidence="1 2" key="1">
    <citation type="journal article" date="2010" name="Plant Cell">
        <title>The Chlorella variabilis NC64A genome reveals adaptation to photosymbiosis, coevolution with viruses, and cryptic sex.</title>
        <authorList>
            <person name="Blanc G."/>
            <person name="Duncan G."/>
            <person name="Agarkova I."/>
            <person name="Borodovsky M."/>
            <person name="Gurnon J."/>
            <person name="Kuo A."/>
            <person name="Lindquist E."/>
            <person name="Lucas S."/>
            <person name="Pangilinan J."/>
            <person name="Polle J."/>
            <person name="Salamov A."/>
            <person name="Terry A."/>
            <person name="Yamada T."/>
            <person name="Dunigan D.D."/>
            <person name="Grigoriev I.V."/>
            <person name="Claverie J.M."/>
            <person name="Van Etten J.L."/>
        </authorList>
    </citation>
    <scope>NUCLEOTIDE SEQUENCE [LARGE SCALE GENOMIC DNA]</scope>
    <source>
        <strain evidence="1 2">NC64A</strain>
    </source>
</reference>
<accession>E1ZIS0</accession>
<dbReference type="KEGG" id="cvr:CHLNCDRAFT_135684"/>
<dbReference type="GeneID" id="17353789"/>
<evidence type="ECO:0000313" key="2">
    <source>
        <dbReference type="Proteomes" id="UP000008141"/>
    </source>
</evidence>
<dbReference type="InParanoid" id="E1ZIS0"/>